<dbReference type="AlphaFoldDB" id="A0A0E1EPD3"/>
<sequence>MKSGQKIIELRLYDERRQTITIGDYIVFYLLNDKRKKLTTEVVCLHIFDDFSQLYESLDLLKCGYTLDDIETARPEEMERYYPPEQIRKYGALGIELRLLHG</sequence>
<accession>A0A0E1EPD3</accession>
<dbReference type="EMBL" id="LR134265">
    <property type="protein sequence ID" value="VED64507.1"/>
    <property type="molecule type" value="Genomic_DNA"/>
</dbReference>
<dbReference type="KEGG" id="sage:EN72_10350"/>
<evidence type="ECO:0000313" key="3">
    <source>
        <dbReference type="Proteomes" id="UP000093122"/>
    </source>
</evidence>
<dbReference type="Proteomes" id="UP000268870">
    <property type="component" value="Chromosome"/>
</dbReference>
<evidence type="ECO:0000313" key="1">
    <source>
        <dbReference type="EMBL" id="OCM71655.1"/>
    </source>
</evidence>
<protein>
    <submittedName>
        <fullName evidence="1">RNA-binding protein</fullName>
    </submittedName>
</protein>
<dbReference type="OMA" id="ICFYCTE"/>
<evidence type="ECO:0000313" key="4">
    <source>
        <dbReference type="Proteomes" id="UP000268870"/>
    </source>
</evidence>
<gene>
    <name evidence="1" type="ORF">AX245_10650</name>
    <name evidence="2" type="ORF">NCTC8184_00477</name>
</gene>
<organism evidence="1 3">
    <name type="scientific">Streptococcus agalactiae</name>
    <dbReference type="NCBI Taxonomy" id="1311"/>
    <lineage>
        <taxon>Bacteria</taxon>
        <taxon>Bacillati</taxon>
        <taxon>Bacillota</taxon>
        <taxon>Bacilli</taxon>
        <taxon>Lactobacillales</taxon>
        <taxon>Streptococcaceae</taxon>
        <taxon>Streptococcus</taxon>
    </lineage>
</organism>
<reference evidence="1 3" key="1">
    <citation type="journal article" date="2016" name="Sci. Rep.">
        <title>Serotype IV Streptococcus agalactiae ST-452 has arisen from large genomic recombination events between CC23 and the hypervirulent CC17 lineages.</title>
        <authorList>
            <person name="Campisi E."/>
            <person name="Rinaudo C.D."/>
            <person name="Donati C."/>
            <person name="Barucco M."/>
            <person name="Torricelli G."/>
            <person name="Edwards M.S."/>
            <person name="Baker C.J."/>
            <person name="Margarit I."/>
            <person name="Rosini R."/>
        </authorList>
    </citation>
    <scope>NUCLEOTIDE SEQUENCE [LARGE SCALE GENOMIC DNA]</scope>
    <source>
        <strain evidence="1 3">CZ-PW-140</strain>
    </source>
</reference>
<dbReference type="SUPFAM" id="SSF88697">
    <property type="entry name" value="PUA domain-like"/>
    <property type="match status" value="1"/>
</dbReference>
<dbReference type="Gene3D" id="2.30.130.30">
    <property type="entry name" value="Hypothetical protein"/>
    <property type="match status" value="1"/>
</dbReference>
<dbReference type="RefSeq" id="WP_001868493.1">
    <property type="nucleotide sequence ID" value="NZ_BCNI01000011.1"/>
</dbReference>
<name>A0A0E1EPD3_STRAG</name>
<dbReference type="InterPro" id="IPR015947">
    <property type="entry name" value="PUA-like_sf"/>
</dbReference>
<dbReference type="Proteomes" id="UP000093122">
    <property type="component" value="Unassembled WGS sequence"/>
</dbReference>
<reference evidence="2 4" key="2">
    <citation type="submission" date="2018-12" db="EMBL/GenBank/DDBJ databases">
        <authorList>
            <consortium name="Pathogen Informatics"/>
        </authorList>
    </citation>
    <scope>NUCLEOTIDE SEQUENCE [LARGE SCALE GENOMIC DNA]</scope>
    <source>
        <strain evidence="2 4">NCTC8184</strain>
    </source>
</reference>
<evidence type="ECO:0000313" key="2">
    <source>
        <dbReference type="EMBL" id="VED64507.1"/>
    </source>
</evidence>
<dbReference type="EMBL" id="MAWT01000022">
    <property type="protein sequence ID" value="OCM71655.1"/>
    <property type="molecule type" value="Genomic_DNA"/>
</dbReference>
<proteinExistence type="predicted"/>